<dbReference type="PANTHER" id="PTHR12907:SF26">
    <property type="entry name" value="HIF PROLYL HYDROXYLASE, ISOFORM C"/>
    <property type="match status" value="1"/>
</dbReference>
<dbReference type="AlphaFoldDB" id="A0A073CKQ8"/>
<evidence type="ECO:0000313" key="8">
    <source>
        <dbReference type="EMBL" id="KEI68512.1"/>
    </source>
</evidence>
<keyword evidence="5 8" id="KW-0560">Oxidoreductase</keyword>
<comment type="cofactor">
    <cofactor evidence="1">
        <name>L-ascorbate</name>
        <dbReference type="ChEBI" id="CHEBI:38290"/>
    </cofactor>
</comment>
<keyword evidence="2" id="KW-0479">Metal-binding</keyword>
<dbReference type="GO" id="GO:0016705">
    <property type="term" value="F:oxidoreductase activity, acting on paired donors, with incorporation or reduction of molecular oxygen"/>
    <property type="evidence" value="ECO:0007669"/>
    <property type="project" value="InterPro"/>
</dbReference>
<dbReference type="InterPro" id="IPR051559">
    <property type="entry name" value="HIF_prolyl_hydroxylases"/>
</dbReference>
<dbReference type="PROSITE" id="PS51471">
    <property type="entry name" value="FE2OG_OXY"/>
    <property type="match status" value="1"/>
</dbReference>
<dbReference type="InterPro" id="IPR005123">
    <property type="entry name" value="Oxoglu/Fe-dep_dioxygenase_dom"/>
</dbReference>
<dbReference type="InterPro" id="IPR044862">
    <property type="entry name" value="Pro_4_hyd_alph_FE2OG_OXY"/>
</dbReference>
<dbReference type="Gene3D" id="2.60.120.620">
    <property type="entry name" value="q2cbj1_9rhob like domain"/>
    <property type="match status" value="1"/>
</dbReference>
<evidence type="ECO:0000256" key="5">
    <source>
        <dbReference type="ARBA" id="ARBA00023002"/>
    </source>
</evidence>
<dbReference type="PATRIC" id="fig|388467.6.peg.3723"/>
<organism evidence="8 9">
    <name type="scientific">Planktothrix agardhii (strain NIVA-CYA 126/8)</name>
    <dbReference type="NCBI Taxonomy" id="388467"/>
    <lineage>
        <taxon>Bacteria</taxon>
        <taxon>Bacillati</taxon>
        <taxon>Cyanobacteriota</taxon>
        <taxon>Cyanophyceae</taxon>
        <taxon>Oscillatoriophycideae</taxon>
        <taxon>Oscillatoriales</taxon>
        <taxon>Microcoleaceae</taxon>
        <taxon>Planktothrix</taxon>
    </lineage>
</organism>
<protein>
    <submittedName>
        <fullName evidence="8">PKHD-type hydroxylase</fullName>
        <ecNumber evidence="8">1.14.11.-</ecNumber>
    </submittedName>
</protein>
<keyword evidence="4" id="KW-0223">Dioxygenase</keyword>
<sequence>MLELRMNTIPPPTPALIPIERLKHLINQSITTLETLLQDPAVSPTERANIALKILEMSGCSSVTPLELLQSPSLLAPSVSFNASPISQPSTTTVELLPSSVPIVAENNLEILPANYVQIENFLKPQEHKEALKIAFKQPDKFVGSKTTTQASNYRKSSILYATLFPDFYELLRKKLIATIPSVLTQLNLSPFTVSQVEMQLTAHNDGCFYKIHNDSGSPETNTRVITYVYYFYREPKNFSGGNLRLYATEWQNGYALNEREFIDIEPHNNSIVFFDSRCKHEVMPVSCPSQRFEDGRFTLNGWLRAG</sequence>
<dbReference type="GO" id="GO:0005506">
    <property type="term" value="F:iron ion binding"/>
    <property type="evidence" value="ECO:0007669"/>
    <property type="project" value="InterPro"/>
</dbReference>
<feature type="domain" description="Fe2OG dioxygenase" evidence="7">
    <location>
        <begin position="179"/>
        <end position="306"/>
    </location>
</feature>
<evidence type="ECO:0000256" key="3">
    <source>
        <dbReference type="ARBA" id="ARBA00022896"/>
    </source>
</evidence>
<evidence type="ECO:0000313" key="9">
    <source>
        <dbReference type="Proteomes" id="UP000027395"/>
    </source>
</evidence>
<proteinExistence type="predicted"/>
<keyword evidence="6" id="KW-0408">Iron</keyword>
<dbReference type="STRING" id="388467.A19Y_3776"/>
<dbReference type="InterPro" id="IPR006620">
    <property type="entry name" value="Pro_4_hyd_alph"/>
</dbReference>
<accession>A0A073CKQ8</accession>
<dbReference type="EC" id="1.14.11.-" evidence="8"/>
<gene>
    <name evidence="8" type="ORF">A19Y_3776</name>
</gene>
<evidence type="ECO:0000259" key="7">
    <source>
        <dbReference type="PROSITE" id="PS51471"/>
    </source>
</evidence>
<keyword evidence="3" id="KW-0847">Vitamin C</keyword>
<dbReference type="PANTHER" id="PTHR12907">
    <property type="entry name" value="EGL NINE HOMOLOG-RELATED"/>
    <property type="match status" value="1"/>
</dbReference>
<dbReference type="Pfam" id="PF13640">
    <property type="entry name" value="2OG-FeII_Oxy_3"/>
    <property type="match status" value="1"/>
</dbReference>
<reference evidence="8 9" key="1">
    <citation type="journal article" date="2014" name="Appl. Environ. Microbiol.">
        <title>Elucidation of insertion elements encoded on plasmids and in vitro construction of shuttle vectors from the toxic cyanobacterium Planktothrix.</title>
        <authorList>
            <person name="Christiansen G."/>
            <person name="Goesmann A."/>
            <person name="Kurmayer R."/>
        </authorList>
    </citation>
    <scope>NUCLEOTIDE SEQUENCE [LARGE SCALE GENOMIC DNA]</scope>
    <source>
        <strain evidence="8 9">NIVA-CYA 126/8</strain>
    </source>
</reference>
<name>A0A073CKQ8_PLAA1</name>
<dbReference type="GO" id="GO:0051213">
    <property type="term" value="F:dioxygenase activity"/>
    <property type="evidence" value="ECO:0007669"/>
    <property type="project" value="UniProtKB-KW"/>
</dbReference>
<evidence type="ECO:0000256" key="2">
    <source>
        <dbReference type="ARBA" id="ARBA00022723"/>
    </source>
</evidence>
<evidence type="ECO:0000256" key="4">
    <source>
        <dbReference type="ARBA" id="ARBA00022964"/>
    </source>
</evidence>
<dbReference type="SMART" id="SM00702">
    <property type="entry name" value="P4Hc"/>
    <property type="match status" value="1"/>
</dbReference>
<dbReference type="Proteomes" id="UP000027395">
    <property type="component" value="Chromosome"/>
</dbReference>
<keyword evidence="9" id="KW-1185">Reference proteome</keyword>
<dbReference type="HOGENOM" id="CLU_077684_0_0_3"/>
<dbReference type="EMBL" id="CM002803">
    <property type="protein sequence ID" value="KEI68512.1"/>
    <property type="molecule type" value="Genomic_DNA"/>
</dbReference>
<dbReference type="GO" id="GO:0031418">
    <property type="term" value="F:L-ascorbic acid binding"/>
    <property type="evidence" value="ECO:0007669"/>
    <property type="project" value="UniProtKB-KW"/>
</dbReference>
<evidence type="ECO:0000256" key="6">
    <source>
        <dbReference type="ARBA" id="ARBA00023004"/>
    </source>
</evidence>
<evidence type="ECO:0000256" key="1">
    <source>
        <dbReference type="ARBA" id="ARBA00001961"/>
    </source>
</evidence>
<dbReference type="eggNOG" id="COG3751">
    <property type="taxonomic scope" value="Bacteria"/>
</dbReference>